<dbReference type="InterPro" id="IPR036629">
    <property type="entry name" value="YjbJ_sf"/>
</dbReference>
<gene>
    <name evidence="4" type="ORF">GCM10009754_65400</name>
</gene>
<reference evidence="5" key="1">
    <citation type="journal article" date="2019" name="Int. J. Syst. Evol. Microbiol.">
        <title>The Global Catalogue of Microorganisms (GCM) 10K type strain sequencing project: providing services to taxonomists for standard genome sequencing and annotation.</title>
        <authorList>
            <consortium name="The Broad Institute Genomics Platform"/>
            <consortium name="The Broad Institute Genome Sequencing Center for Infectious Disease"/>
            <person name="Wu L."/>
            <person name="Ma J."/>
        </authorList>
    </citation>
    <scope>NUCLEOTIDE SEQUENCE [LARGE SCALE GENOMIC DNA]</scope>
    <source>
        <strain evidence="5">JCM 14545</strain>
    </source>
</reference>
<name>A0ABP5DKE3_9PSEU</name>
<feature type="compositionally biased region" description="Basic and acidic residues" evidence="2">
    <location>
        <begin position="1"/>
        <end position="18"/>
    </location>
</feature>
<protein>
    <submittedName>
        <fullName evidence="4">CsbD family protein</fullName>
    </submittedName>
</protein>
<organism evidence="4 5">
    <name type="scientific">Amycolatopsis minnesotensis</name>
    <dbReference type="NCBI Taxonomy" id="337894"/>
    <lineage>
        <taxon>Bacteria</taxon>
        <taxon>Bacillati</taxon>
        <taxon>Actinomycetota</taxon>
        <taxon>Actinomycetes</taxon>
        <taxon>Pseudonocardiales</taxon>
        <taxon>Pseudonocardiaceae</taxon>
        <taxon>Amycolatopsis</taxon>
    </lineage>
</organism>
<proteinExistence type="inferred from homology"/>
<evidence type="ECO:0000256" key="2">
    <source>
        <dbReference type="SAM" id="MobiDB-lite"/>
    </source>
</evidence>
<evidence type="ECO:0000313" key="4">
    <source>
        <dbReference type="EMBL" id="GAA1979888.1"/>
    </source>
</evidence>
<accession>A0ABP5DKE3</accession>
<feature type="region of interest" description="Disordered" evidence="2">
    <location>
        <begin position="1"/>
        <end position="39"/>
    </location>
</feature>
<dbReference type="RefSeq" id="WP_344427817.1">
    <property type="nucleotide sequence ID" value="NZ_BAAANN010000032.1"/>
</dbReference>
<evidence type="ECO:0000313" key="5">
    <source>
        <dbReference type="Proteomes" id="UP001501116"/>
    </source>
</evidence>
<dbReference type="SUPFAM" id="SSF69047">
    <property type="entry name" value="Hypothetical protein YjbJ"/>
    <property type="match status" value="1"/>
</dbReference>
<feature type="domain" description="CsbD-like" evidence="3">
    <location>
        <begin position="5"/>
        <end position="52"/>
    </location>
</feature>
<dbReference type="EMBL" id="BAAANN010000032">
    <property type="protein sequence ID" value="GAA1979888.1"/>
    <property type="molecule type" value="Genomic_DNA"/>
</dbReference>
<evidence type="ECO:0000259" key="3">
    <source>
        <dbReference type="Pfam" id="PF05532"/>
    </source>
</evidence>
<comment type="similarity">
    <text evidence="1">Belongs to the UPF0337 (CsbD) family.</text>
</comment>
<sequence length="64" mass="6365">MSFGNKADDLGGKAKEAAGKVTGDDQLQGEGKADQAKAGVADAVENVKDAVSGAADKVKGAFKK</sequence>
<comment type="caution">
    <text evidence="4">The sequence shown here is derived from an EMBL/GenBank/DDBJ whole genome shotgun (WGS) entry which is preliminary data.</text>
</comment>
<dbReference type="Gene3D" id="1.10.1470.10">
    <property type="entry name" value="YjbJ"/>
    <property type="match status" value="1"/>
</dbReference>
<dbReference type="InterPro" id="IPR008462">
    <property type="entry name" value="CsbD"/>
</dbReference>
<dbReference type="Proteomes" id="UP001501116">
    <property type="component" value="Unassembled WGS sequence"/>
</dbReference>
<dbReference type="Pfam" id="PF05532">
    <property type="entry name" value="CsbD"/>
    <property type="match status" value="1"/>
</dbReference>
<evidence type="ECO:0000256" key="1">
    <source>
        <dbReference type="ARBA" id="ARBA00009129"/>
    </source>
</evidence>
<keyword evidence="5" id="KW-1185">Reference proteome</keyword>